<dbReference type="AlphaFoldDB" id="A0A6G5AF83"/>
<organism evidence="1">
    <name type="scientific">Rhipicephalus microplus</name>
    <name type="common">Cattle tick</name>
    <name type="synonym">Boophilus microplus</name>
    <dbReference type="NCBI Taxonomy" id="6941"/>
    <lineage>
        <taxon>Eukaryota</taxon>
        <taxon>Metazoa</taxon>
        <taxon>Ecdysozoa</taxon>
        <taxon>Arthropoda</taxon>
        <taxon>Chelicerata</taxon>
        <taxon>Arachnida</taxon>
        <taxon>Acari</taxon>
        <taxon>Parasitiformes</taxon>
        <taxon>Ixodida</taxon>
        <taxon>Ixodoidea</taxon>
        <taxon>Ixodidae</taxon>
        <taxon>Rhipicephalinae</taxon>
        <taxon>Rhipicephalus</taxon>
        <taxon>Boophilus</taxon>
    </lineage>
</organism>
<reference evidence="1" key="1">
    <citation type="submission" date="2020-03" db="EMBL/GenBank/DDBJ databases">
        <title>A transcriptome and proteome of the tick Rhipicephalus microplus shaped by the genetic composition of its hosts and developmental stage.</title>
        <authorList>
            <person name="Garcia G.R."/>
            <person name="Ribeiro J.M.C."/>
            <person name="Maruyama S.R."/>
            <person name="Gardinasse L.G."/>
            <person name="Nelson K."/>
            <person name="Ferreira B.R."/>
            <person name="Andrade T.G."/>
            <person name="Santos I.K.F.M."/>
        </authorList>
    </citation>
    <scope>NUCLEOTIDE SEQUENCE</scope>
    <source>
        <strain evidence="1">NSGR</strain>
        <tissue evidence="1">Salivary glands</tissue>
    </source>
</reference>
<name>A0A6G5AF83_RHIMP</name>
<dbReference type="EMBL" id="GIKN01007196">
    <property type="protein sequence ID" value="NIE49469.1"/>
    <property type="molecule type" value="Transcribed_RNA"/>
</dbReference>
<accession>A0A6G5AF83</accession>
<evidence type="ECO:0000313" key="1">
    <source>
        <dbReference type="EMBL" id="NIE49469.1"/>
    </source>
</evidence>
<proteinExistence type="predicted"/>
<protein>
    <submittedName>
        <fullName evidence="1">Uncharacterized protein</fullName>
    </submittedName>
</protein>
<sequence length="109" mass="12878">MNLLLHKTQRWLDICESTQENARFPVSTAMNRFCRKLTSMSTCAFTHKNIPSPVFTAMLLFHTNADLGFTCRVVMQIQSYKSERLSDFRRDREGRVRLLQVTLKMWFEV</sequence>